<proteinExistence type="predicted"/>
<keyword evidence="3" id="KW-1185">Reference proteome</keyword>
<evidence type="ECO:0000313" key="2">
    <source>
        <dbReference type="EMBL" id="EZH74980.1"/>
    </source>
</evidence>
<protein>
    <submittedName>
        <fullName evidence="2">Uncharacterized protein</fullName>
    </submittedName>
</protein>
<feature type="chain" id="PRO_5001517667" evidence="1">
    <location>
        <begin position="29"/>
        <end position="357"/>
    </location>
</feature>
<feature type="signal peptide" evidence="1">
    <location>
        <begin position="1"/>
        <end position="28"/>
    </location>
</feature>
<dbReference type="OrthoDB" id="1373726at2"/>
<keyword evidence="1" id="KW-0732">Signal</keyword>
<accession>A0A023BY87</accession>
<dbReference type="AlphaFoldDB" id="A0A023BY87"/>
<organism evidence="2 3">
    <name type="scientific">Aquimarina atlantica</name>
    <dbReference type="NCBI Taxonomy" id="1317122"/>
    <lineage>
        <taxon>Bacteria</taxon>
        <taxon>Pseudomonadati</taxon>
        <taxon>Bacteroidota</taxon>
        <taxon>Flavobacteriia</taxon>
        <taxon>Flavobacteriales</taxon>
        <taxon>Flavobacteriaceae</taxon>
        <taxon>Aquimarina</taxon>
    </lineage>
</organism>
<name>A0A023BY87_9FLAO</name>
<dbReference type="STRING" id="1317122.ATO12_09610"/>
<dbReference type="EMBL" id="AQRA01000002">
    <property type="protein sequence ID" value="EZH74980.1"/>
    <property type="molecule type" value="Genomic_DNA"/>
</dbReference>
<comment type="caution">
    <text evidence="2">The sequence shown here is derived from an EMBL/GenBank/DDBJ whole genome shotgun (WGS) entry which is preliminary data.</text>
</comment>
<reference evidence="2 3" key="1">
    <citation type="submission" date="2014-04" db="EMBL/GenBank/DDBJ databases">
        <title>Aquimarina sp. 22II-S11-z7 Genome Sequencing.</title>
        <authorList>
            <person name="Lai Q."/>
        </authorList>
    </citation>
    <scope>NUCLEOTIDE SEQUENCE [LARGE SCALE GENOMIC DNA]</scope>
    <source>
        <strain evidence="2 3">22II-S11-z7</strain>
    </source>
</reference>
<evidence type="ECO:0000256" key="1">
    <source>
        <dbReference type="SAM" id="SignalP"/>
    </source>
</evidence>
<dbReference type="eggNOG" id="COG3055">
    <property type="taxonomic scope" value="Bacteria"/>
</dbReference>
<dbReference type="RefSeq" id="WP_034239987.1">
    <property type="nucleotide sequence ID" value="NZ_AQRA01000002.1"/>
</dbReference>
<dbReference type="Proteomes" id="UP000023541">
    <property type="component" value="Unassembled WGS sequence"/>
</dbReference>
<evidence type="ECO:0000313" key="3">
    <source>
        <dbReference type="Proteomes" id="UP000023541"/>
    </source>
</evidence>
<sequence length="357" mass="39397">MLNPQLKQSLKVLSFIIFFIFCFLSCSKDDDTINSTDTGVDPDPSGEQTVFAENFILGKDSKLINYVLSEADYNKFIAGNGDFAMVSKKVYEYLNDNFDFIFILSVETEQPNGLYYGVNQKVKNDVQGVGSSIYDNTASYGSKGVLKSVIHMPRVEYIKNGPFLHEIMHYWANYNFIPTTVGGHWGYSSVGGQLGGFDELIDLGGGNYQGKIDGEEGFGTFANGGNTLAYGNLELYLMGLIKENELKSVQVAENPQAVAAGGKFMADKITTFTAADLITKNGARVPSEENSQKNFKGVTVVISTSKLDDEKIASINKDLDNFAKKGTPDWGSFFFNFWQATGERATFEIEISQEDIK</sequence>
<gene>
    <name evidence="2" type="ORF">ATO12_09610</name>
</gene>